<dbReference type="Gene3D" id="3.40.30.10">
    <property type="entry name" value="Glutaredoxin"/>
    <property type="match status" value="1"/>
</dbReference>
<organism evidence="3 4">
    <name type="scientific">Micractinium conductrix</name>
    <dbReference type="NCBI Taxonomy" id="554055"/>
    <lineage>
        <taxon>Eukaryota</taxon>
        <taxon>Viridiplantae</taxon>
        <taxon>Chlorophyta</taxon>
        <taxon>core chlorophytes</taxon>
        <taxon>Trebouxiophyceae</taxon>
        <taxon>Chlorellales</taxon>
        <taxon>Chlorellaceae</taxon>
        <taxon>Chlorella clade</taxon>
        <taxon>Micractinium</taxon>
    </lineage>
</organism>
<reference evidence="3 4" key="1">
    <citation type="journal article" date="2018" name="Plant J.">
        <title>Genome sequences of Chlorella sorokiniana UTEX 1602 and Micractinium conductrix SAG 241.80: implications to maltose excretion by a green alga.</title>
        <authorList>
            <person name="Arriola M.B."/>
            <person name="Velmurugan N."/>
            <person name="Zhang Y."/>
            <person name="Plunkett M.H."/>
            <person name="Hondzo H."/>
            <person name="Barney B.M."/>
        </authorList>
    </citation>
    <scope>NUCLEOTIDE SEQUENCE [LARGE SCALE GENOMIC DNA]</scope>
    <source>
        <strain evidence="3 4">SAG 241.80</strain>
    </source>
</reference>
<dbReference type="EMBL" id="LHPF02000004">
    <property type="protein sequence ID" value="PSC74668.1"/>
    <property type="molecule type" value="Genomic_DNA"/>
</dbReference>
<dbReference type="Proteomes" id="UP000239649">
    <property type="component" value="Unassembled WGS sequence"/>
</dbReference>
<evidence type="ECO:0000313" key="3">
    <source>
        <dbReference type="EMBL" id="PSC74668.1"/>
    </source>
</evidence>
<dbReference type="PANTHER" id="PTHR12452">
    <property type="entry name" value="42-9-9 PROTEIN-RELATED"/>
    <property type="match status" value="1"/>
</dbReference>
<dbReference type="PANTHER" id="PTHR12452:SF0">
    <property type="entry name" value="THIOREDOXIN DOMAIN-CONTAINING PROTEIN 17"/>
    <property type="match status" value="1"/>
</dbReference>
<dbReference type="Pfam" id="PF06110">
    <property type="entry name" value="TXD17-like_Trx"/>
    <property type="match status" value="1"/>
</dbReference>
<evidence type="ECO:0000259" key="2">
    <source>
        <dbReference type="Pfam" id="PF06110"/>
    </source>
</evidence>
<comment type="caution">
    <text evidence="3">The sequence shown here is derived from an EMBL/GenBank/DDBJ whole genome shotgun (WGS) entry which is preliminary data.</text>
</comment>
<dbReference type="InterPro" id="IPR045108">
    <property type="entry name" value="TXNDC17-like"/>
</dbReference>
<evidence type="ECO:0000256" key="1">
    <source>
        <dbReference type="ARBA" id="ARBA00008987"/>
    </source>
</evidence>
<dbReference type="InterPro" id="IPR036249">
    <property type="entry name" value="Thioredoxin-like_sf"/>
</dbReference>
<gene>
    <name evidence="3" type="ORF">C2E20_2399</name>
</gene>
<dbReference type="InterPro" id="IPR010357">
    <property type="entry name" value="TXNDC17_dom"/>
</dbReference>
<accession>A0A2P6VKR2</accession>
<dbReference type="AlphaFoldDB" id="A0A2P6VKR2"/>
<sequence>MAGPSLAQLDAKLAALPSSGAYLLFKADWCPDCVRSTQAVRDAVAAAGAQLLELDVGAPTAWKTPTHPLRTDPRFQLGGVPTLVFWSSGLAAAKLGRELERAPTAAAAAQVAAAFVKQTAAA</sequence>
<feature type="domain" description="Thioredoxin" evidence="2">
    <location>
        <begin position="28"/>
        <end position="88"/>
    </location>
</feature>
<keyword evidence="4" id="KW-1185">Reference proteome</keyword>
<dbReference type="SUPFAM" id="SSF52833">
    <property type="entry name" value="Thioredoxin-like"/>
    <property type="match status" value="1"/>
</dbReference>
<protein>
    <submittedName>
        <fullName evidence="3">Thioredoxin Clot</fullName>
    </submittedName>
</protein>
<dbReference type="GO" id="GO:0005829">
    <property type="term" value="C:cytosol"/>
    <property type="evidence" value="ECO:0007669"/>
    <property type="project" value="TreeGrafter"/>
</dbReference>
<dbReference type="GO" id="GO:0047134">
    <property type="term" value="F:protein-disulfide reductase [NAD(P)H] activity"/>
    <property type="evidence" value="ECO:0007669"/>
    <property type="project" value="InterPro"/>
</dbReference>
<name>A0A2P6VKR2_9CHLO</name>
<dbReference type="OrthoDB" id="78947at2759"/>
<proteinExistence type="inferred from homology"/>
<comment type="similarity">
    <text evidence="1">Belongs to the thioredoxin family.</text>
</comment>
<evidence type="ECO:0000313" key="4">
    <source>
        <dbReference type="Proteomes" id="UP000239649"/>
    </source>
</evidence>